<organism evidence="3 4">
    <name type="scientific">Corynebacterium zhongnanshanii</name>
    <dbReference type="NCBI Taxonomy" id="2768834"/>
    <lineage>
        <taxon>Bacteria</taxon>
        <taxon>Bacillati</taxon>
        <taxon>Actinomycetota</taxon>
        <taxon>Actinomycetes</taxon>
        <taxon>Mycobacteriales</taxon>
        <taxon>Corynebacteriaceae</taxon>
        <taxon>Corynebacterium</taxon>
    </lineage>
</organism>
<dbReference type="Gene3D" id="3.40.50.300">
    <property type="entry name" value="P-loop containing nucleotide triphosphate hydrolases"/>
    <property type="match status" value="2"/>
</dbReference>
<feature type="domain" description="Rad50/SbcC-type AAA" evidence="2">
    <location>
        <begin position="25"/>
        <end position="286"/>
    </location>
</feature>
<dbReference type="EMBL" id="WBZJ01000001">
    <property type="protein sequence ID" value="KAB3523199.1"/>
    <property type="molecule type" value="Genomic_DNA"/>
</dbReference>
<keyword evidence="1" id="KW-0175">Coiled coil</keyword>
<keyword evidence="4" id="KW-1185">Reference proteome</keyword>
<feature type="coiled-coil region" evidence="1">
    <location>
        <begin position="227"/>
        <end position="306"/>
    </location>
</feature>
<gene>
    <name evidence="3" type="ORF">F8377_03385</name>
</gene>
<evidence type="ECO:0000259" key="2">
    <source>
        <dbReference type="Pfam" id="PF13476"/>
    </source>
</evidence>
<name>A0ABQ6VFK6_9CORY</name>
<proteinExistence type="predicted"/>
<dbReference type="RefSeq" id="WP_151843974.1">
    <property type="nucleotide sequence ID" value="NZ_WBZJ01000001.1"/>
</dbReference>
<dbReference type="Pfam" id="PF13476">
    <property type="entry name" value="AAA_23"/>
    <property type="match status" value="1"/>
</dbReference>
<evidence type="ECO:0000256" key="1">
    <source>
        <dbReference type="SAM" id="Coils"/>
    </source>
</evidence>
<comment type="caution">
    <text evidence="3">The sequence shown here is derived from an EMBL/GenBank/DDBJ whole genome shotgun (WGS) entry which is preliminary data.</text>
</comment>
<dbReference type="SUPFAM" id="SSF52540">
    <property type="entry name" value="P-loop containing nucleoside triphosphate hydrolases"/>
    <property type="match status" value="1"/>
</dbReference>
<protein>
    <submittedName>
        <fullName evidence="3">AAA family ATPase</fullName>
    </submittedName>
</protein>
<dbReference type="InterPro" id="IPR038729">
    <property type="entry name" value="Rad50/SbcC_AAA"/>
</dbReference>
<accession>A0ABQ6VFK6</accession>
<dbReference type="PANTHER" id="PTHR41259:SF1">
    <property type="entry name" value="DOUBLE-STRAND BREAK REPAIR RAD50 ATPASE, PUTATIVE-RELATED"/>
    <property type="match status" value="1"/>
</dbReference>
<sequence length="946" mass="104592">MNPFVDQPEKDRTSGLHPALRVEEIQLKNVKAIDHLIVRPQATGVTVIHGDNETGKSTIIEAFHQLLAGSALTSQKVDVKALRPVSRDEQPDVQATLQIGPYHLTYRRVFAGKKSKAELRVDAPHVENVTGVEAINRFQAILSSYSDESLRSSMSVKQGDILRIEELFKHNSLSQAIGRASTTEEAAAPSVADVAMDADTQQLIDRAREVRGKYFTPKSTNTYTKAFKAHVDELAEAEQALHTARERMSEAQRHAETIQRATLSLKNLSDEKQQLTQRLQELEQLLEQAQSKERELAQAAEQVTAAHSAVDEARSVQDKRRALIEEIDSKTRALAALDVKVQEATKATDAEKRAREAQRSSLKSIRVELNVAQALRELLRARIDATRCAQRRDDVAQKVDAATSLDRQRIELKERIDELPVTSDILSEIQERAHDFTVSTARRDAAATTVHIEGPAGATVGDGDRAWPLGDDGVDITVGSRRTFTLGDYRVTVAPAGHAEDLEESVHYAHDRLVASLKKAGIHLEEPLTSGEECARLVEEVRQSATRRAALTTQLDDVMGDLRELLGSASLAQRQQELEELEAQHRHALDTVATAERMLSAEHDNYAHQAESPDLNLEELRSREFFDEQWIKDLRERIDDAERADNSAVERCEAAQSKAESEYATVRSALELRTQDLAAAREALSDDDLEARIAEASAALDTAVQNKQQVEASVDGVDSPEMLASKVNGKRQALRDVDRREREEERSIDIARHEIDSAGGTAEDVQEAEARYEHLRQSVHSAESQAEAANLLVELFDQAYEDVMVQYQAPFLDEFTSLAKRIFGTGVTFELGQDLSVTKRIMNGEGIALDQLSGGATEQIAMLYRLAAASLMGKGESVPIFLDDTLGYTDEFRTENMNAVLALMGKEHQIIVTTCDARRFSSVAGAYTISIDQAKSNQSAVAARGE</sequence>
<evidence type="ECO:0000313" key="4">
    <source>
        <dbReference type="Proteomes" id="UP000436181"/>
    </source>
</evidence>
<dbReference type="InterPro" id="IPR027417">
    <property type="entry name" value="P-loop_NTPase"/>
</dbReference>
<dbReference type="Proteomes" id="UP000436181">
    <property type="component" value="Unassembled WGS sequence"/>
</dbReference>
<dbReference type="PANTHER" id="PTHR41259">
    <property type="entry name" value="DOUBLE-STRAND BREAK REPAIR RAD50 ATPASE, PUTATIVE-RELATED"/>
    <property type="match status" value="1"/>
</dbReference>
<reference evidence="3 4" key="1">
    <citation type="submission" date="2019-10" db="EMBL/GenBank/DDBJ databases">
        <title>Corynebacterium sp novel species isolated from the respiratory tract of Marmot.</title>
        <authorList>
            <person name="Zhang G."/>
        </authorList>
    </citation>
    <scope>NUCLEOTIDE SEQUENCE [LARGE SCALE GENOMIC DNA]</scope>
    <source>
        <strain evidence="3 4">336</strain>
    </source>
</reference>
<evidence type="ECO:0000313" key="3">
    <source>
        <dbReference type="EMBL" id="KAB3523199.1"/>
    </source>
</evidence>
<feature type="coiled-coil region" evidence="1">
    <location>
        <begin position="571"/>
        <end position="598"/>
    </location>
</feature>